<proteinExistence type="predicted"/>
<comment type="caution">
    <text evidence="2">The sequence shown here is derived from an EMBL/GenBank/DDBJ whole genome shotgun (WGS) entry which is preliminary data.</text>
</comment>
<dbReference type="AlphaFoldDB" id="A0A4Q0SZ62"/>
<keyword evidence="3" id="KW-1185">Reference proteome</keyword>
<feature type="transmembrane region" description="Helical" evidence="1">
    <location>
        <begin position="93"/>
        <end position="114"/>
    </location>
</feature>
<dbReference type="OrthoDB" id="118316at2"/>
<evidence type="ECO:0000256" key="1">
    <source>
        <dbReference type="SAM" id="Phobius"/>
    </source>
</evidence>
<dbReference type="Proteomes" id="UP000289437">
    <property type="component" value="Unassembled WGS sequence"/>
</dbReference>
<keyword evidence="1" id="KW-0472">Membrane</keyword>
<reference evidence="2 3" key="1">
    <citation type="submission" date="2018-11" db="EMBL/GenBank/DDBJ databases">
        <authorList>
            <person name="Mardanov A.V."/>
            <person name="Ravin N.V."/>
            <person name="Dedysh S.N."/>
        </authorList>
    </citation>
    <scope>NUCLEOTIDE SEQUENCE [LARGE SCALE GENOMIC DNA]</scope>
    <source>
        <strain evidence="2 3">AF10</strain>
    </source>
</reference>
<protein>
    <submittedName>
        <fullName evidence="2">Uncharacterized protein</fullName>
    </submittedName>
</protein>
<keyword evidence="1" id="KW-1133">Transmembrane helix</keyword>
<keyword evidence="1" id="KW-0812">Transmembrane</keyword>
<evidence type="ECO:0000313" key="2">
    <source>
        <dbReference type="EMBL" id="RXH56147.1"/>
    </source>
</evidence>
<feature type="transmembrane region" description="Helical" evidence="1">
    <location>
        <begin position="6"/>
        <end position="25"/>
    </location>
</feature>
<accession>A0A4Q0SZ62</accession>
<organism evidence="2 3">
    <name type="scientific">Granulicella sibirica</name>
    <dbReference type="NCBI Taxonomy" id="2479048"/>
    <lineage>
        <taxon>Bacteria</taxon>
        <taxon>Pseudomonadati</taxon>
        <taxon>Acidobacteriota</taxon>
        <taxon>Terriglobia</taxon>
        <taxon>Terriglobales</taxon>
        <taxon>Acidobacteriaceae</taxon>
        <taxon>Granulicella</taxon>
    </lineage>
</organism>
<dbReference type="RefSeq" id="WP_128913661.1">
    <property type="nucleotide sequence ID" value="NZ_RDSM01000002.1"/>
</dbReference>
<sequence length="162" mass="17554">MSEMFNSPFVVPVAACAMVLGIVIASRVSDMRKRQLEYEERMALIAKGMPLPPISEPSSSMFAGVPPELMSQMLTNDTRPVNMQRRIGLVRRWGIVLVASAVGIALFFIALGWILSERDVLSGAACALIPFAIGIGLLIDAGIQKREIVEGAELAGAELRRE</sequence>
<gene>
    <name evidence="2" type="ORF">GRAN_3004</name>
</gene>
<reference evidence="3" key="2">
    <citation type="submission" date="2019-02" db="EMBL/GenBank/DDBJ databases">
        <title>Granulicella sibirica sp. nov., a psychrotolerant acidobacterium isolated from an organic soil layer in forested tundra, West Siberia.</title>
        <authorList>
            <person name="Oshkin I.Y."/>
            <person name="Kulichevskaya I.S."/>
            <person name="Rijpstra W.I.C."/>
            <person name="Sinninghe Damste J.S."/>
            <person name="Rakitin A.L."/>
            <person name="Ravin N.V."/>
            <person name="Dedysh S.N."/>
        </authorList>
    </citation>
    <scope>NUCLEOTIDE SEQUENCE [LARGE SCALE GENOMIC DNA]</scope>
    <source>
        <strain evidence="3">AF10</strain>
    </source>
</reference>
<dbReference type="EMBL" id="RDSM01000002">
    <property type="protein sequence ID" value="RXH56147.1"/>
    <property type="molecule type" value="Genomic_DNA"/>
</dbReference>
<evidence type="ECO:0000313" key="3">
    <source>
        <dbReference type="Proteomes" id="UP000289437"/>
    </source>
</evidence>
<name>A0A4Q0SZ62_9BACT</name>
<feature type="transmembrane region" description="Helical" evidence="1">
    <location>
        <begin position="120"/>
        <end position="139"/>
    </location>
</feature>